<dbReference type="EMBL" id="JAAJBW010000618">
    <property type="protein sequence ID" value="NGG26863.1"/>
    <property type="molecule type" value="Genomic_DNA"/>
</dbReference>
<gene>
    <name evidence="2" type="ORF">G0Y31_12910</name>
</gene>
<protein>
    <submittedName>
        <fullName evidence="2">Cation:proton antiporter</fullName>
    </submittedName>
</protein>
<evidence type="ECO:0000256" key="1">
    <source>
        <dbReference type="SAM" id="Phobius"/>
    </source>
</evidence>
<evidence type="ECO:0000313" key="2">
    <source>
        <dbReference type="EMBL" id="NGG26863.1"/>
    </source>
</evidence>
<comment type="caution">
    <text evidence="2">The sequence shown here is derived from an EMBL/GenBank/DDBJ whole genome shotgun (WGS) entry which is preliminary data.</text>
</comment>
<feature type="non-terminal residue" evidence="2">
    <location>
        <position position="67"/>
    </location>
</feature>
<organism evidence="2">
    <name type="scientific">Staphylococcus aureus</name>
    <dbReference type="NCBI Taxonomy" id="1280"/>
    <lineage>
        <taxon>Bacteria</taxon>
        <taxon>Bacillati</taxon>
        <taxon>Bacillota</taxon>
        <taxon>Bacilli</taxon>
        <taxon>Bacillales</taxon>
        <taxon>Staphylococcaceae</taxon>
        <taxon>Staphylococcus</taxon>
    </lineage>
</organism>
<feature type="transmembrane region" description="Helical" evidence="1">
    <location>
        <begin position="29"/>
        <end position="47"/>
    </location>
</feature>
<accession>A0A6G4N8F2</accession>
<keyword evidence="1" id="KW-0472">Membrane</keyword>
<keyword evidence="1" id="KW-1133">Transmembrane helix</keyword>
<feature type="transmembrane region" description="Helical" evidence="1">
    <location>
        <begin position="6"/>
        <end position="22"/>
    </location>
</feature>
<keyword evidence="1" id="KW-0812">Transmembrane</keyword>
<name>A0A6G4N8F2_STAAU</name>
<reference evidence="2" key="1">
    <citation type="submission" date="2020-02" db="EMBL/GenBank/DDBJ databases">
        <title>Novel Insights Into The Classification of Staphylococcal Beta-Lactamases In Relation To The Cefazolin Inoculum Effect.</title>
        <authorList>
            <person name="Carvajal L.P."/>
            <person name="Rincon S."/>
            <person name="Echeverri A."/>
            <person name="Porras J."/>
            <person name="Rios R."/>
            <person name="Ordonez K."/>
            <person name="Seas C."/>
            <person name="Gomez-Villegas S."/>
            <person name="Diaz L."/>
            <person name="Arias C.A."/>
            <person name="Reyes J."/>
        </authorList>
    </citation>
    <scope>NUCLEOTIDE SEQUENCE</scope>
    <source>
        <strain evidence="2">UG241</strain>
    </source>
</reference>
<sequence>MSLVYLLIAILVIMAMILLMSKRRALAKYAGYIALVAPVISSIYFLIQIPSVAKLQYLSTSIPWIKT</sequence>
<proteinExistence type="predicted"/>
<dbReference type="AlphaFoldDB" id="A0A6G4N8F2"/>